<dbReference type="PANTHER" id="PTHR43194:SF2">
    <property type="entry name" value="PEROXISOMAL MEMBRANE PROTEIN LPX1"/>
    <property type="match status" value="1"/>
</dbReference>
<dbReference type="SUPFAM" id="SSF53474">
    <property type="entry name" value="alpha/beta-Hydrolases"/>
    <property type="match status" value="1"/>
</dbReference>
<dbReference type="EMBL" id="JASNFN010000049">
    <property type="protein sequence ID" value="MDP5185429.1"/>
    <property type="molecule type" value="Genomic_DNA"/>
</dbReference>
<gene>
    <name evidence="2" type="ORF">QOZ88_22580</name>
</gene>
<dbReference type="Gene3D" id="3.40.50.1820">
    <property type="entry name" value="alpha/beta hydrolase"/>
    <property type="match status" value="1"/>
</dbReference>
<comment type="caution">
    <text evidence="2">The sequence shown here is derived from an EMBL/GenBank/DDBJ whole genome shotgun (WGS) entry which is preliminary data.</text>
</comment>
<dbReference type="Pfam" id="PF00561">
    <property type="entry name" value="Abhydrolase_1"/>
    <property type="match status" value="1"/>
</dbReference>
<dbReference type="InterPro" id="IPR050228">
    <property type="entry name" value="Carboxylesterase_BioH"/>
</dbReference>
<keyword evidence="2" id="KW-0378">Hydrolase</keyword>
<dbReference type="PRINTS" id="PR00111">
    <property type="entry name" value="ABHYDROLASE"/>
</dbReference>
<evidence type="ECO:0000259" key="1">
    <source>
        <dbReference type="Pfam" id="PF00561"/>
    </source>
</evidence>
<organism evidence="2 3">
    <name type="scientific">Blastococcus carthaginiensis</name>
    <dbReference type="NCBI Taxonomy" id="3050034"/>
    <lineage>
        <taxon>Bacteria</taxon>
        <taxon>Bacillati</taxon>
        <taxon>Actinomycetota</taxon>
        <taxon>Actinomycetes</taxon>
        <taxon>Geodermatophilales</taxon>
        <taxon>Geodermatophilaceae</taxon>
        <taxon>Blastococcus</taxon>
    </lineage>
</organism>
<dbReference type="PRINTS" id="PR00412">
    <property type="entry name" value="EPOXHYDRLASE"/>
</dbReference>
<evidence type="ECO:0000313" key="2">
    <source>
        <dbReference type="EMBL" id="MDP5185429.1"/>
    </source>
</evidence>
<dbReference type="InterPro" id="IPR000639">
    <property type="entry name" value="Epox_hydrolase-like"/>
</dbReference>
<dbReference type="RefSeq" id="WP_306001930.1">
    <property type="nucleotide sequence ID" value="NZ_JASNFN010000049.1"/>
</dbReference>
<dbReference type="PANTHER" id="PTHR43194">
    <property type="entry name" value="HYDROLASE ALPHA/BETA FOLD FAMILY"/>
    <property type="match status" value="1"/>
</dbReference>
<dbReference type="GO" id="GO:0016787">
    <property type="term" value="F:hydrolase activity"/>
    <property type="evidence" value="ECO:0007669"/>
    <property type="project" value="UniProtKB-KW"/>
</dbReference>
<reference evidence="3" key="1">
    <citation type="submission" date="2023-05" db="EMBL/GenBank/DDBJ databases">
        <title>Draft genome of Pseudofrankia sp. BMG5.37.</title>
        <authorList>
            <person name="Gtari M."/>
            <person name="Ghodhbane F."/>
            <person name="Sbissi I."/>
        </authorList>
    </citation>
    <scope>NUCLEOTIDE SEQUENCE [LARGE SCALE GENOMIC DNA]</scope>
    <source>
        <strain evidence="3">BMG 814</strain>
    </source>
</reference>
<name>A0ABT9IIL8_9ACTN</name>
<proteinExistence type="predicted"/>
<protein>
    <submittedName>
        <fullName evidence="2">Alpha/beta hydrolase</fullName>
    </submittedName>
</protein>
<accession>A0ABT9IIL8</accession>
<sequence>MGFFDGFSEQRLDVGEGVALRLRSGGEGAPVVLLHGHPRTHTTWHRVAPLLAAAGHTVVCPDLRGYGRSTSVPSAEDHGPYSKRAMARDVVALMRALGYERFAVVGHDRGSYVAMRVALDHPAAVTRLAVLDSIPIVEHLERADARFATAWWHWFFFAQPGKPEQAIGADPDAWYGALRPGRAAEMGEENHADFLAAIRDPLTRSAMLEDYRAGLGVDRAAEEADRAAGRRITCPTLVLWSARDDLEELHGDPRAIWADWTTDLRGGGPIDSGHHMAEEAPEELVGALVPFLGGDRLGGAQP</sequence>
<dbReference type="InterPro" id="IPR000073">
    <property type="entry name" value="AB_hydrolase_1"/>
</dbReference>
<dbReference type="InterPro" id="IPR029058">
    <property type="entry name" value="AB_hydrolase_fold"/>
</dbReference>
<dbReference type="Proteomes" id="UP001233673">
    <property type="component" value="Unassembled WGS sequence"/>
</dbReference>
<feature type="domain" description="AB hydrolase-1" evidence="1">
    <location>
        <begin position="30"/>
        <end position="162"/>
    </location>
</feature>
<keyword evidence="3" id="KW-1185">Reference proteome</keyword>
<evidence type="ECO:0000313" key="3">
    <source>
        <dbReference type="Proteomes" id="UP001233673"/>
    </source>
</evidence>